<feature type="compositionally biased region" description="Polar residues" evidence="1">
    <location>
        <begin position="1"/>
        <end position="10"/>
    </location>
</feature>
<dbReference type="OrthoDB" id="10349793at2759"/>
<proteinExistence type="predicted"/>
<evidence type="ECO:0000256" key="1">
    <source>
        <dbReference type="SAM" id="MobiDB-lite"/>
    </source>
</evidence>
<organism evidence="4">
    <name type="scientific">Hymenolepis diminuta</name>
    <name type="common">Rat tapeworm</name>
    <dbReference type="NCBI Taxonomy" id="6216"/>
    <lineage>
        <taxon>Eukaryota</taxon>
        <taxon>Metazoa</taxon>
        <taxon>Spiralia</taxon>
        <taxon>Lophotrochozoa</taxon>
        <taxon>Platyhelminthes</taxon>
        <taxon>Cestoda</taxon>
        <taxon>Eucestoda</taxon>
        <taxon>Cyclophyllidea</taxon>
        <taxon>Hymenolepididae</taxon>
        <taxon>Hymenolepis</taxon>
    </lineage>
</organism>
<evidence type="ECO:0000313" key="2">
    <source>
        <dbReference type="EMBL" id="VDL60738.1"/>
    </source>
</evidence>
<reference evidence="2 3" key="2">
    <citation type="submission" date="2018-11" db="EMBL/GenBank/DDBJ databases">
        <authorList>
            <consortium name="Pathogen Informatics"/>
        </authorList>
    </citation>
    <scope>NUCLEOTIDE SEQUENCE [LARGE SCALE GENOMIC DNA]</scope>
</reference>
<evidence type="ECO:0000313" key="3">
    <source>
        <dbReference type="Proteomes" id="UP000274504"/>
    </source>
</evidence>
<reference evidence="4" key="1">
    <citation type="submission" date="2017-02" db="UniProtKB">
        <authorList>
            <consortium name="WormBaseParasite"/>
        </authorList>
    </citation>
    <scope>IDENTIFICATION</scope>
</reference>
<gene>
    <name evidence="2" type="ORF">HDID_LOCUS8420</name>
</gene>
<dbReference type="EMBL" id="UYSG01011076">
    <property type="protein sequence ID" value="VDL60738.1"/>
    <property type="molecule type" value="Genomic_DNA"/>
</dbReference>
<protein>
    <submittedName>
        <fullName evidence="2 4">Uncharacterized protein</fullName>
    </submittedName>
</protein>
<dbReference type="Proteomes" id="UP000274504">
    <property type="component" value="Unassembled WGS sequence"/>
</dbReference>
<feature type="region of interest" description="Disordered" evidence="1">
    <location>
        <begin position="1"/>
        <end position="22"/>
    </location>
</feature>
<name>A0A0R3SSV9_HYMDI</name>
<dbReference type="WBParaSite" id="HDID_0000842201-mRNA-1">
    <property type="protein sequence ID" value="HDID_0000842201-mRNA-1"/>
    <property type="gene ID" value="HDID_0000842201"/>
</dbReference>
<dbReference type="AlphaFoldDB" id="A0A0R3SSV9"/>
<accession>A0A0R3SSV9</accession>
<evidence type="ECO:0000313" key="4">
    <source>
        <dbReference type="WBParaSite" id="HDID_0000842201-mRNA-1"/>
    </source>
</evidence>
<sequence length="196" mass="22215">MDQVVTTVPTDHTDKQLHNSSKKGVNKFLKQIRNLNWVKKLQTSKSDSKKDLDNTRVSIANPNALYEFEESERSGQIFPIYASESDYRPLCLPASNGVTSSLANRVRLIDSRQLTTFPTISSNCGEDTPSLTFTFETSCPNQQSFCSDSNLPFTSDDKFLEVSNSVYYGQTLYCLTEIPIQLERRDTRHNFVPPDI</sequence>